<evidence type="ECO:0000313" key="1">
    <source>
        <dbReference type="EMBL" id="GFH08695.1"/>
    </source>
</evidence>
<comment type="caution">
    <text evidence="1">The sequence shown here is derived from an EMBL/GenBank/DDBJ whole genome shotgun (WGS) entry which is preliminary data.</text>
</comment>
<name>A0A699YHL9_HAELA</name>
<dbReference type="Proteomes" id="UP000485058">
    <property type="component" value="Unassembled WGS sequence"/>
</dbReference>
<dbReference type="EMBL" id="BLLF01000178">
    <property type="protein sequence ID" value="GFH08695.1"/>
    <property type="molecule type" value="Genomic_DNA"/>
</dbReference>
<proteinExistence type="predicted"/>
<protein>
    <submittedName>
        <fullName evidence="1">Uncharacterized protein</fullName>
    </submittedName>
</protein>
<dbReference type="AlphaFoldDB" id="A0A699YHL9"/>
<evidence type="ECO:0000313" key="2">
    <source>
        <dbReference type="Proteomes" id="UP000485058"/>
    </source>
</evidence>
<dbReference type="SUPFAM" id="SSF56655">
    <property type="entry name" value="Carbohydrate phosphatase"/>
    <property type="match status" value="1"/>
</dbReference>
<sequence length="69" mass="7059">MALVPIVQGAGGVITDWRGGPLVWLPSAQAAEKAAAGEGTGALRAEWPGEVLAAGDPRVHQQALEKLAF</sequence>
<feature type="non-terminal residue" evidence="1">
    <location>
        <position position="1"/>
    </location>
</feature>
<accession>A0A699YHL9</accession>
<organism evidence="1 2">
    <name type="scientific">Haematococcus lacustris</name>
    <name type="common">Green alga</name>
    <name type="synonym">Haematococcus pluvialis</name>
    <dbReference type="NCBI Taxonomy" id="44745"/>
    <lineage>
        <taxon>Eukaryota</taxon>
        <taxon>Viridiplantae</taxon>
        <taxon>Chlorophyta</taxon>
        <taxon>core chlorophytes</taxon>
        <taxon>Chlorophyceae</taxon>
        <taxon>CS clade</taxon>
        <taxon>Chlamydomonadales</taxon>
        <taxon>Haematococcaceae</taxon>
        <taxon>Haematococcus</taxon>
    </lineage>
</organism>
<gene>
    <name evidence="1" type="ORF">HaLaN_03701</name>
</gene>
<keyword evidence="2" id="KW-1185">Reference proteome</keyword>
<reference evidence="1 2" key="1">
    <citation type="submission" date="2020-02" db="EMBL/GenBank/DDBJ databases">
        <title>Draft genome sequence of Haematococcus lacustris strain NIES-144.</title>
        <authorList>
            <person name="Morimoto D."/>
            <person name="Nakagawa S."/>
            <person name="Yoshida T."/>
            <person name="Sawayama S."/>
        </authorList>
    </citation>
    <scope>NUCLEOTIDE SEQUENCE [LARGE SCALE GENOMIC DNA]</scope>
    <source>
        <strain evidence="1 2">NIES-144</strain>
    </source>
</reference>
<dbReference type="Gene3D" id="3.40.190.80">
    <property type="match status" value="1"/>
</dbReference>